<accession>A0ABP8HFW2</accession>
<evidence type="ECO:0000313" key="1">
    <source>
        <dbReference type="EMBL" id="GAA4338735.1"/>
    </source>
</evidence>
<protein>
    <submittedName>
        <fullName evidence="1">Uncharacterized protein</fullName>
    </submittedName>
</protein>
<name>A0ABP8HFW2_9SPHI</name>
<organism evidence="1 2">
    <name type="scientific">Mucilaginibacter gynuensis</name>
    <dbReference type="NCBI Taxonomy" id="1302236"/>
    <lineage>
        <taxon>Bacteria</taxon>
        <taxon>Pseudomonadati</taxon>
        <taxon>Bacteroidota</taxon>
        <taxon>Sphingobacteriia</taxon>
        <taxon>Sphingobacteriales</taxon>
        <taxon>Sphingobacteriaceae</taxon>
        <taxon>Mucilaginibacter</taxon>
    </lineage>
</organism>
<proteinExistence type="predicted"/>
<reference evidence="2" key="1">
    <citation type="journal article" date="2019" name="Int. J. Syst. Evol. Microbiol.">
        <title>The Global Catalogue of Microorganisms (GCM) 10K type strain sequencing project: providing services to taxonomists for standard genome sequencing and annotation.</title>
        <authorList>
            <consortium name="The Broad Institute Genomics Platform"/>
            <consortium name="The Broad Institute Genome Sequencing Center for Infectious Disease"/>
            <person name="Wu L."/>
            <person name="Ma J."/>
        </authorList>
    </citation>
    <scope>NUCLEOTIDE SEQUENCE [LARGE SCALE GENOMIC DNA]</scope>
    <source>
        <strain evidence="2">JCM 17705</strain>
    </source>
</reference>
<dbReference type="RefSeq" id="WP_345213844.1">
    <property type="nucleotide sequence ID" value="NZ_BAABFT010000021.1"/>
</dbReference>
<dbReference type="Proteomes" id="UP001500582">
    <property type="component" value="Unassembled WGS sequence"/>
</dbReference>
<dbReference type="EMBL" id="BAABFT010000021">
    <property type="protein sequence ID" value="GAA4338735.1"/>
    <property type="molecule type" value="Genomic_DNA"/>
</dbReference>
<comment type="caution">
    <text evidence="1">The sequence shown here is derived from an EMBL/GenBank/DDBJ whole genome shotgun (WGS) entry which is preliminary data.</text>
</comment>
<sequence>MVTKVLRKMRFVKSQPSRLDIAKIVLEGTKAKSPSYFIERAVIVHDKVEVSYIDEADLESGFVGDSKWHSGEIALDKLFSYVANAYNGIVCADSDLTLSMFVEDNLDEVVKSYLQAGKEINFV</sequence>
<gene>
    <name evidence="1" type="ORF">GCM10023149_48920</name>
</gene>
<keyword evidence="2" id="KW-1185">Reference proteome</keyword>
<evidence type="ECO:0000313" key="2">
    <source>
        <dbReference type="Proteomes" id="UP001500582"/>
    </source>
</evidence>